<keyword evidence="7" id="KW-1185">Reference proteome</keyword>
<feature type="domain" description="Gfo/Idh/MocA-like oxidoreductase N-terminal" evidence="4">
    <location>
        <begin position="15"/>
        <end position="134"/>
    </location>
</feature>
<evidence type="ECO:0000256" key="2">
    <source>
        <dbReference type="ARBA" id="ARBA00023002"/>
    </source>
</evidence>
<comment type="similarity">
    <text evidence="1">Belongs to the Gfo/Idh/MocA family.</text>
</comment>
<gene>
    <name evidence="6" type="ORF">EV380_0189</name>
</gene>
<dbReference type="InterPro" id="IPR036291">
    <property type="entry name" value="NAD(P)-bd_dom_sf"/>
</dbReference>
<dbReference type="RefSeq" id="WP_130448699.1">
    <property type="nucleotide sequence ID" value="NZ_SHLA01000001.1"/>
</dbReference>
<dbReference type="PANTHER" id="PTHR42840:SF3">
    <property type="entry name" value="BINDING ROSSMANN FOLD OXIDOREDUCTASE, PUTATIVE (AFU_ORTHOLOGUE AFUA_2G10240)-RELATED"/>
    <property type="match status" value="1"/>
</dbReference>
<comment type="caution">
    <text evidence="6">The sequence shown here is derived from an EMBL/GenBank/DDBJ whole genome shotgun (WGS) entry which is preliminary data.</text>
</comment>
<keyword evidence="3" id="KW-0520">NAD</keyword>
<dbReference type="GO" id="GO:0000166">
    <property type="term" value="F:nucleotide binding"/>
    <property type="evidence" value="ECO:0007669"/>
    <property type="project" value="InterPro"/>
</dbReference>
<dbReference type="AlphaFoldDB" id="A0A4Q8AAS0"/>
<evidence type="ECO:0000313" key="6">
    <source>
        <dbReference type="EMBL" id="RZU60645.1"/>
    </source>
</evidence>
<dbReference type="Proteomes" id="UP000292685">
    <property type="component" value="Unassembled WGS sequence"/>
</dbReference>
<dbReference type="InterPro" id="IPR000683">
    <property type="entry name" value="Gfo/Idh/MocA-like_OxRdtase_N"/>
</dbReference>
<dbReference type="SUPFAM" id="SSF51735">
    <property type="entry name" value="NAD(P)-binding Rossmann-fold domains"/>
    <property type="match status" value="1"/>
</dbReference>
<dbReference type="PANTHER" id="PTHR42840">
    <property type="entry name" value="NAD(P)-BINDING ROSSMANN-FOLD SUPERFAMILY PROTEIN-RELATED"/>
    <property type="match status" value="1"/>
</dbReference>
<name>A0A4Q8AAS0_9MICC</name>
<proteinExistence type="inferred from homology"/>
<dbReference type="OrthoDB" id="256869at2"/>
<dbReference type="Gene3D" id="3.30.360.10">
    <property type="entry name" value="Dihydrodipicolinate Reductase, domain 2"/>
    <property type="match status" value="1"/>
</dbReference>
<evidence type="ECO:0000259" key="4">
    <source>
        <dbReference type="Pfam" id="PF01408"/>
    </source>
</evidence>
<dbReference type="Pfam" id="PF01408">
    <property type="entry name" value="GFO_IDH_MocA"/>
    <property type="match status" value="1"/>
</dbReference>
<dbReference type="InterPro" id="IPR055170">
    <property type="entry name" value="GFO_IDH_MocA-like_dom"/>
</dbReference>
<evidence type="ECO:0000256" key="1">
    <source>
        <dbReference type="ARBA" id="ARBA00010928"/>
    </source>
</evidence>
<dbReference type="SUPFAM" id="SSF55347">
    <property type="entry name" value="Glyceraldehyde-3-phosphate dehydrogenase-like, C-terminal domain"/>
    <property type="match status" value="1"/>
</dbReference>
<accession>A0A4Q8AAS0</accession>
<dbReference type="Gene3D" id="3.40.50.720">
    <property type="entry name" value="NAD(P)-binding Rossmann-like Domain"/>
    <property type="match status" value="1"/>
</dbReference>
<protein>
    <submittedName>
        <fullName evidence="6">Myo-inositol 2-dehydrogenase/D-chiro-inositol 1-dehydrogenase</fullName>
    </submittedName>
</protein>
<organism evidence="6 7">
    <name type="scientific">Zhihengliuella halotolerans</name>
    <dbReference type="NCBI Taxonomy" id="370736"/>
    <lineage>
        <taxon>Bacteria</taxon>
        <taxon>Bacillati</taxon>
        <taxon>Actinomycetota</taxon>
        <taxon>Actinomycetes</taxon>
        <taxon>Micrococcales</taxon>
        <taxon>Micrococcaceae</taxon>
        <taxon>Zhihengliuella</taxon>
    </lineage>
</organism>
<dbReference type="Pfam" id="PF22725">
    <property type="entry name" value="GFO_IDH_MocA_C3"/>
    <property type="match status" value="1"/>
</dbReference>
<dbReference type="EMBL" id="SHLA01000001">
    <property type="protein sequence ID" value="RZU60645.1"/>
    <property type="molecule type" value="Genomic_DNA"/>
</dbReference>
<keyword evidence="2" id="KW-0560">Oxidoreductase</keyword>
<evidence type="ECO:0000256" key="3">
    <source>
        <dbReference type="ARBA" id="ARBA00023027"/>
    </source>
</evidence>
<evidence type="ECO:0000313" key="7">
    <source>
        <dbReference type="Proteomes" id="UP000292685"/>
    </source>
</evidence>
<sequence length="363" mass="38177">MAYQSTAVTVREPLRLAVIGTGWIGAFHARTVAEHLNDAVLHAVADPAPGRAAALAAELGCPNFTEDIADVFADDRVDAVIIAAPSTVHASLIAQAAAAGKHIFCEKPTAHSLTELDASLEAVARAKVVLQVGFNRRFSKDFARAAQQISTGAIGTPQLMRSLTRDPQVSGGLPGAEKIRTHVIFTETLIHDFDTLNWLNPGAEVTEVHVMADALVAPEFRENGLLDTAVVTMRYSNGAIAVAEANFSASYGYDVRGEVFGSSGMVQAGHPAQLSTATFDAQGEHRPTERLNIELFADAYRDQLAVFARKVRGLRDGTPGADLAVPGGGDARAALAVALAALESVESGLPVRLDAATRLAVQA</sequence>
<reference evidence="6 7" key="1">
    <citation type="submission" date="2019-02" db="EMBL/GenBank/DDBJ databases">
        <title>Sequencing the genomes of 1000 actinobacteria strains.</title>
        <authorList>
            <person name="Klenk H.-P."/>
        </authorList>
    </citation>
    <scope>NUCLEOTIDE SEQUENCE [LARGE SCALE GENOMIC DNA]</scope>
    <source>
        <strain evidence="6 7">DSM 17364</strain>
    </source>
</reference>
<evidence type="ECO:0000259" key="5">
    <source>
        <dbReference type="Pfam" id="PF22725"/>
    </source>
</evidence>
<feature type="domain" description="GFO/IDH/MocA-like oxidoreductase" evidence="5">
    <location>
        <begin position="142"/>
        <end position="266"/>
    </location>
</feature>
<dbReference type="GO" id="GO:0016491">
    <property type="term" value="F:oxidoreductase activity"/>
    <property type="evidence" value="ECO:0007669"/>
    <property type="project" value="UniProtKB-KW"/>
</dbReference>